<organism evidence="1 2">
    <name type="scientific">Massilia genomosp. 1</name>
    <dbReference type="NCBI Taxonomy" id="2609280"/>
    <lineage>
        <taxon>Bacteria</taxon>
        <taxon>Pseudomonadati</taxon>
        <taxon>Pseudomonadota</taxon>
        <taxon>Betaproteobacteria</taxon>
        <taxon>Burkholderiales</taxon>
        <taxon>Oxalobacteraceae</taxon>
        <taxon>Telluria group</taxon>
        <taxon>Massilia</taxon>
    </lineage>
</organism>
<dbReference type="Proteomes" id="UP000610594">
    <property type="component" value="Unassembled WGS sequence"/>
</dbReference>
<protein>
    <recommendedName>
        <fullName evidence="3">Glutamine cyclotransferase</fullName>
    </recommendedName>
</protein>
<sequence length="132" mass="14456">MGKVAVSLGLELCTITCGDDDVYVTDLRGSIWKGRDSTWELVERRHQSLPFADAAWFQSTLWCANDDGMLALENNTMVAARLLEKHPVPDEVAWVSHRIDVSPDGQKMLVCGGQGAALHDGLAWQLLFSGDG</sequence>
<evidence type="ECO:0008006" key="3">
    <source>
        <dbReference type="Google" id="ProtNLM"/>
    </source>
</evidence>
<keyword evidence="2" id="KW-1185">Reference proteome</keyword>
<dbReference type="EMBL" id="WHJF01000001">
    <property type="protein sequence ID" value="NHZ60726.1"/>
    <property type="molecule type" value="Genomic_DNA"/>
</dbReference>
<proteinExistence type="predicted"/>
<dbReference type="SUPFAM" id="SSF101908">
    <property type="entry name" value="Putative isomerase YbhE"/>
    <property type="match status" value="1"/>
</dbReference>
<evidence type="ECO:0000313" key="2">
    <source>
        <dbReference type="Proteomes" id="UP000610594"/>
    </source>
</evidence>
<gene>
    <name evidence="1" type="ORF">F1735_00105</name>
</gene>
<accession>A0ABX0MJQ1</accession>
<reference evidence="1 2" key="1">
    <citation type="submission" date="2019-10" db="EMBL/GenBank/DDBJ databases">
        <title>Taxonomy of Antarctic Massilia spp.: description of Massilia rubra sp. nov., Massilia aquatica sp. nov., Massilia mucilaginosa sp. nov., Massilia frigida sp. nov. isolated from streams, lakes and regoliths.</title>
        <authorList>
            <person name="Holochova P."/>
            <person name="Sedlacek I."/>
            <person name="Kralova S."/>
            <person name="Maslanova I."/>
            <person name="Busse H.-J."/>
            <person name="Stankova E."/>
            <person name="Vrbovska V."/>
            <person name="Kovarovic V."/>
            <person name="Bartak M."/>
            <person name="Svec P."/>
            <person name="Pantucek R."/>
        </authorList>
    </citation>
    <scope>NUCLEOTIDE SEQUENCE [LARGE SCALE GENOMIC DNA]</scope>
    <source>
        <strain evidence="1 2">CCM 8694</strain>
    </source>
</reference>
<comment type="caution">
    <text evidence="1">The sequence shown here is derived from an EMBL/GenBank/DDBJ whole genome shotgun (WGS) entry which is preliminary data.</text>
</comment>
<evidence type="ECO:0000313" key="1">
    <source>
        <dbReference type="EMBL" id="NHZ60726.1"/>
    </source>
</evidence>
<name>A0ABX0MJQ1_9BURK</name>